<dbReference type="Gene3D" id="3.30.420.10">
    <property type="entry name" value="Ribonuclease H-like superfamily/Ribonuclease H"/>
    <property type="match status" value="1"/>
</dbReference>
<dbReference type="Pfam" id="PF13456">
    <property type="entry name" value="RVT_3"/>
    <property type="match status" value="1"/>
</dbReference>
<dbReference type="InterPro" id="IPR044730">
    <property type="entry name" value="RNase_H-like_dom_plant"/>
</dbReference>
<dbReference type="PANTHER" id="PTHR47723:SF19">
    <property type="entry name" value="POLYNUCLEOTIDYL TRANSFERASE, RIBONUCLEASE H-LIKE SUPERFAMILY PROTEIN"/>
    <property type="match status" value="1"/>
</dbReference>
<evidence type="ECO:0000313" key="3">
    <source>
        <dbReference type="EMBL" id="GAV72663.1"/>
    </source>
</evidence>
<dbReference type="AlphaFoldDB" id="A0A1Q3BY20"/>
<dbReference type="InParanoid" id="A0A1Q3BY20"/>
<dbReference type="GO" id="GO:0003676">
    <property type="term" value="F:nucleic acid binding"/>
    <property type="evidence" value="ECO:0007669"/>
    <property type="project" value="InterPro"/>
</dbReference>
<dbReference type="Proteomes" id="UP000187406">
    <property type="component" value="Unassembled WGS sequence"/>
</dbReference>
<protein>
    <submittedName>
        <fullName evidence="3">RVT_3 domain-containing protein/zf-RVT domain-containing protein</fullName>
    </submittedName>
</protein>
<gene>
    <name evidence="3" type="ORF">CFOL_v3_16151</name>
</gene>
<dbReference type="InterPro" id="IPR012337">
    <property type="entry name" value="RNaseH-like_sf"/>
</dbReference>
<evidence type="ECO:0000259" key="1">
    <source>
        <dbReference type="Pfam" id="PF13456"/>
    </source>
</evidence>
<proteinExistence type="predicted"/>
<evidence type="ECO:0000313" key="4">
    <source>
        <dbReference type="Proteomes" id="UP000187406"/>
    </source>
</evidence>
<feature type="non-terminal residue" evidence="3">
    <location>
        <position position="235"/>
    </location>
</feature>
<dbReference type="InterPro" id="IPR053151">
    <property type="entry name" value="RNase_H-like"/>
</dbReference>
<dbReference type="EMBL" id="BDDD01001032">
    <property type="protein sequence ID" value="GAV72663.1"/>
    <property type="molecule type" value="Genomic_DNA"/>
</dbReference>
<name>A0A1Q3BY20_CEPFO</name>
<dbReference type="SUPFAM" id="SSF53098">
    <property type="entry name" value="Ribonuclease H-like"/>
    <property type="match status" value="1"/>
</dbReference>
<feature type="domain" description="RNase H type-1" evidence="1">
    <location>
        <begin position="131"/>
        <end position="235"/>
    </location>
</feature>
<dbReference type="InterPro" id="IPR036397">
    <property type="entry name" value="RNaseH_sf"/>
</dbReference>
<evidence type="ECO:0000259" key="2">
    <source>
        <dbReference type="Pfam" id="PF13966"/>
    </source>
</evidence>
<dbReference type="InterPro" id="IPR002156">
    <property type="entry name" value="RNaseH_domain"/>
</dbReference>
<comment type="caution">
    <text evidence="3">The sequence shown here is derived from an EMBL/GenBank/DDBJ whole genome shotgun (WGS) entry which is preliminary data.</text>
</comment>
<dbReference type="Pfam" id="PF13966">
    <property type="entry name" value="zf-RVT"/>
    <property type="match status" value="1"/>
</dbReference>
<keyword evidence="4" id="KW-1185">Reference proteome</keyword>
<feature type="non-terminal residue" evidence="3">
    <location>
        <position position="1"/>
    </location>
</feature>
<dbReference type="PANTHER" id="PTHR47723">
    <property type="entry name" value="OS05G0353850 PROTEIN"/>
    <property type="match status" value="1"/>
</dbReference>
<sequence length="235" mass="27555">WIWKMTWLQNYKYFVWLVMQNKLLTNEMLLKRQLIDSAHCRRCMAPYEDCLHILRDCNEAKKFLATLWILWCTRNAWTFEGLIREILDVQKTIKGYTNILELAFEESDNNSKKEPQTVSWLRSPISLYKLNTDGFSRGNLGPSGVGGVIRDVVGNWGRGFSKLWALREGLKLAWNMHIKKLIMETDSHLSIKLIQMADTTFHPPGGLIEDCRYFLSKAWNCSIKHIYRDSNKYAD</sequence>
<dbReference type="CDD" id="cd06222">
    <property type="entry name" value="RNase_H_like"/>
    <property type="match status" value="1"/>
</dbReference>
<dbReference type="GO" id="GO:0004523">
    <property type="term" value="F:RNA-DNA hybrid ribonuclease activity"/>
    <property type="evidence" value="ECO:0007669"/>
    <property type="project" value="InterPro"/>
</dbReference>
<dbReference type="InterPro" id="IPR026960">
    <property type="entry name" value="RVT-Znf"/>
</dbReference>
<dbReference type="OrthoDB" id="1215078at2759"/>
<feature type="domain" description="Reverse transcriptase zinc-binding" evidence="2">
    <location>
        <begin position="2"/>
        <end position="62"/>
    </location>
</feature>
<reference evidence="4" key="1">
    <citation type="submission" date="2016-04" db="EMBL/GenBank/DDBJ databases">
        <title>Cephalotus genome sequencing.</title>
        <authorList>
            <person name="Fukushima K."/>
            <person name="Hasebe M."/>
            <person name="Fang X."/>
        </authorList>
    </citation>
    <scope>NUCLEOTIDE SEQUENCE [LARGE SCALE GENOMIC DNA]</scope>
    <source>
        <strain evidence="4">cv. St1</strain>
    </source>
</reference>
<accession>A0A1Q3BY20</accession>
<organism evidence="3 4">
    <name type="scientific">Cephalotus follicularis</name>
    <name type="common">Albany pitcher plant</name>
    <dbReference type="NCBI Taxonomy" id="3775"/>
    <lineage>
        <taxon>Eukaryota</taxon>
        <taxon>Viridiplantae</taxon>
        <taxon>Streptophyta</taxon>
        <taxon>Embryophyta</taxon>
        <taxon>Tracheophyta</taxon>
        <taxon>Spermatophyta</taxon>
        <taxon>Magnoliopsida</taxon>
        <taxon>eudicotyledons</taxon>
        <taxon>Gunneridae</taxon>
        <taxon>Pentapetalae</taxon>
        <taxon>rosids</taxon>
        <taxon>fabids</taxon>
        <taxon>Oxalidales</taxon>
        <taxon>Cephalotaceae</taxon>
        <taxon>Cephalotus</taxon>
    </lineage>
</organism>